<proteinExistence type="predicted"/>
<organism evidence="2 3">
    <name type="scientific">Desulfosporosinus acidiphilus (strain DSM 22704 / JCM 16185 / SJ4)</name>
    <dbReference type="NCBI Taxonomy" id="646529"/>
    <lineage>
        <taxon>Bacteria</taxon>
        <taxon>Bacillati</taxon>
        <taxon>Bacillota</taxon>
        <taxon>Clostridia</taxon>
        <taxon>Eubacteriales</taxon>
        <taxon>Desulfitobacteriaceae</taxon>
        <taxon>Desulfosporosinus</taxon>
    </lineage>
</organism>
<gene>
    <name evidence="2" type="ordered locus">Desaci_4558</name>
</gene>
<dbReference type="KEGG" id="dai:Desaci_4558"/>
<name>I4DC73_DESAJ</name>
<dbReference type="HOGENOM" id="CLU_2769029_0_0_9"/>
<feature type="compositionally biased region" description="Basic residues" evidence="1">
    <location>
        <begin position="55"/>
        <end position="69"/>
    </location>
</feature>
<accession>I4DC73</accession>
<protein>
    <submittedName>
        <fullName evidence="2">Uncharacterized protein</fullName>
    </submittedName>
</protein>
<evidence type="ECO:0000256" key="1">
    <source>
        <dbReference type="SAM" id="MobiDB-lite"/>
    </source>
</evidence>
<sequence>MIHYKLAQKVAYMLAAGLYRDIGSFIAAARRDNPEDYERFKNEYLAKETKQTSSHVKRRHIRNRPIKSR</sequence>
<dbReference type="AlphaFoldDB" id="I4DC73"/>
<feature type="region of interest" description="Disordered" evidence="1">
    <location>
        <begin position="48"/>
        <end position="69"/>
    </location>
</feature>
<dbReference type="STRING" id="646529.Desaci_4558"/>
<evidence type="ECO:0000313" key="3">
    <source>
        <dbReference type="Proteomes" id="UP000002892"/>
    </source>
</evidence>
<dbReference type="Proteomes" id="UP000002892">
    <property type="component" value="Chromosome"/>
</dbReference>
<dbReference type="EMBL" id="CP003639">
    <property type="protein sequence ID" value="AFM43397.1"/>
    <property type="molecule type" value="Genomic_DNA"/>
</dbReference>
<reference evidence="2 3" key="1">
    <citation type="journal article" date="2012" name="J. Bacteriol.">
        <title>Complete genome sequences of Desulfosporosinus orientis DSM765T, Desulfosporosinus youngiae DSM17734T, Desulfosporosinus meridiei DSM13257T, and Desulfosporosinus acidiphilus DSM22704T.</title>
        <authorList>
            <person name="Pester M."/>
            <person name="Brambilla E."/>
            <person name="Alazard D."/>
            <person name="Rattei T."/>
            <person name="Weinmaier T."/>
            <person name="Han J."/>
            <person name="Lucas S."/>
            <person name="Lapidus A."/>
            <person name="Cheng J.F."/>
            <person name="Goodwin L."/>
            <person name="Pitluck S."/>
            <person name="Peters L."/>
            <person name="Ovchinnikova G."/>
            <person name="Teshima H."/>
            <person name="Detter J.C."/>
            <person name="Han C.S."/>
            <person name="Tapia R."/>
            <person name="Land M.L."/>
            <person name="Hauser L."/>
            <person name="Kyrpides N.C."/>
            <person name="Ivanova N.N."/>
            <person name="Pagani I."/>
            <person name="Huntmann M."/>
            <person name="Wei C.L."/>
            <person name="Davenport K.W."/>
            <person name="Daligault H."/>
            <person name="Chain P.S."/>
            <person name="Chen A."/>
            <person name="Mavromatis K."/>
            <person name="Markowitz V."/>
            <person name="Szeto E."/>
            <person name="Mikhailova N."/>
            <person name="Pati A."/>
            <person name="Wagner M."/>
            <person name="Woyke T."/>
            <person name="Ollivier B."/>
            <person name="Klenk H.P."/>
            <person name="Spring S."/>
            <person name="Loy A."/>
        </authorList>
    </citation>
    <scope>NUCLEOTIDE SEQUENCE [LARGE SCALE GENOMIC DNA]</scope>
    <source>
        <strain evidence="3">DSM 22704 / JCM 16185 / SJ4</strain>
    </source>
</reference>
<dbReference type="RefSeq" id="WP_014829378.1">
    <property type="nucleotide sequence ID" value="NC_018068.1"/>
</dbReference>
<keyword evidence="3" id="KW-1185">Reference proteome</keyword>
<evidence type="ECO:0000313" key="2">
    <source>
        <dbReference type="EMBL" id="AFM43397.1"/>
    </source>
</evidence>